<dbReference type="GO" id="GO:0005783">
    <property type="term" value="C:endoplasmic reticulum"/>
    <property type="evidence" value="ECO:0007669"/>
    <property type="project" value="TreeGrafter"/>
</dbReference>
<dbReference type="EMBL" id="CAJFDH010000004">
    <property type="protein sequence ID" value="CAD5218607.1"/>
    <property type="molecule type" value="Genomic_DNA"/>
</dbReference>
<dbReference type="EMBL" id="CAJFCW020000004">
    <property type="protein sequence ID" value="CAG9111126.1"/>
    <property type="molecule type" value="Genomic_DNA"/>
</dbReference>
<protein>
    <recommendedName>
        <fullName evidence="9">Cell cycle control protein 50A</fullName>
    </recommendedName>
</protein>
<dbReference type="Proteomes" id="UP000783686">
    <property type="component" value="Unassembled WGS sequence"/>
</dbReference>
<evidence type="ECO:0008006" key="9">
    <source>
        <dbReference type="Google" id="ProtNLM"/>
    </source>
</evidence>
<proteinExistence type="inferred from homology"/>
<organism evidence="7 8">
    <name type="scientific">Bursaphelenchus okinawaensis</name>
    <dbReference type="NCBI Taxonomy" id="465554"/>
    <lineage>
        <taxon>Eukaryota</taxon>
        <taxon>Metazoa</taxon>
        <taxon>Ecdysozoa</taxon>
        <taxon>Nematoda</taxon>
        <taxon>Chromadorea</taxon>
        <taxon>Rhabditida</taxon>
        <taxon>Tylenchina</taxon>
        <taxon>Tylenchomorpha</taxon>
        <taxon>Aphelenchoidea</taxon>
        <taxon>Aphelenchoididae</taxon>
        <taxon>Bursaphelenchus</taxon>
    </lineage>
</organism>
<dbReference type="GO" id="GO:0005886">
    <property type="term" value="C:plasma membrane"/>
    <property type="evidence" value="ECO:0007669"/>
    <property type="project" value="TreeGrafter"/>
</dbReference>
<sequence>MPDELPRIPKKRRPRNKPRSDAWLQQNLNAYRPSFTFRCALPVIASTAAVCWGMGITLIYNNSKAIEHEIDYTDCSNGGDLWQTKVEDSKKICTHEFHLEQEYKGDVTFYYGLDGFYQNIRKYHQSRNDHQLRSHDLRATEDCYPYEHSKVNGRELPIVPCGAVANSMFNDTFTLYRVIDGNHVKVDWTALDIVDPRFREKKYKNPKTCRGNITTCPGFENTAKPEDWTRHIAEIGDVETGRALENADFIIWMETSALPNFRKVYRKLRVLPANENKDGLNVGRYVLEIVDTERASNGFVRLQTSNNK</sequence>
<comment type="similarity">
    <text evidence="2 6">Belongs to the CDC50/LEM3 family.</text>
</comment>
<evidence type="ECO:0000313" key="7">
    <source>
        <dbReference type="EMBL" id="CAD5218607.1"/>
    </source>
</evidence>
<keyword evidence="3" id="KW-0812">Transmembrane</keyword>
<name>A0A811KTN3_9BILA</name>
<comment type="caution">
    <text evidence="7">The sequence shown here is derived from an EMBL/GenBank/DDBJ whole genome shotgun (WGS) entry which is preliminary data.</text>
</comment>
<dbReference type="AlphaFoldDB" id="A0A811KTN3"/>
<dbReference type="PANTHER" id="PTHR10926:SF23">
    <property type="entry name" value="CELL CYCLE CONTROL PROTEIN 50A"/>
    <property type="match status" value="1"/>
</dbReference>
<evidence type="ECO:0000313" key="8">
    <source>
        <dbReference type="Proteomes" id="UP000614601"/>
    </source>
</evidence>
<evidence type="ECO:0000256" key="1">
    <source>
        <dbReference type="ARBA" id="ARBA00004370"/>
    </source>
</evidence>
<dbReference type="Proteomes" id="UP000614601">
    <property type="component" value="Unassembled WGS sequence"/>
</dbReference>
<dbReference type="InterPro" id="IPR005045">
    <property type="entry name" value="CDC50/LEM3_fam"/>
</dbReference>
<dbReference type="PANTHER" id="PTHR10926">
    <property type="entry name" value="CELL CYCLE CONTROL PROTEIN 50"/>
    <property type="match status" value="1"/>
</dbReference>
<reference evidence="7" key="1">
    <citation type="submission" date="2020-09" db="EMBL/GenBank/DDBJ databases">
        <authorList>
            <person name="Kikuchi T."/>
        </authorList>
    </citation>
    <scope>NUCLEOTIDE SEQUENCE</scope>
    <source>
        <strain evidence="7">SH1</strain>
    </source>
</reference>
<comment type="subcellular location">
    <subcellularLocation>
        <location evidence="1">Membrane</location>
    </subcellularLocation>
</comment>
<keyword evidence="5 6" id="KW-0472">Membrane</keyword>
<accession>A0A811KTN3</accession>
<evidence type="ECO:0000256" key="5">
    <source>
        <dbReference type="ARBA" id="ARBA00023136"/>
    </source>
</evidence>
<dbReference type="PIRSF" id="PIRSF015840">
    <property type="entry name" value="DUF284_TM_euk"/>
    <property type="match status" value="1"/>
</dbReference>
<evidence type="ECO:0000256" key="4">
    <source>
        <dbReference type="ARBA" id="ARBA00022989"/>
    </source>
</evidence>
<keyword evidence="4" id="KW-1133">Transmembrane helix</keyword>
<dbReference type="Pfam" id="PF03381">
    <property type="entry name" value="CDC50"/>
    <property type="match status" value="1"/>
</dbReference>
<evidence type="ECO:0000256" key="6">
    <source>
        <dbReference type="PIRNR" id="PIRNR015840"/>
    </source>
</evidence>
<gene>
    <name evidence="7" type="ORF">BOKJ2_LOCUS7817</name>
</gene>
<dbReference type="GO" id="GO:0005794">
    <property type="term" value="C:Golgi apparatus"/>
    <property type="evidence" value="ECO:0007669"/>
    <property type="project" value="TreeGrafter"/>
</dbReference>
<dbReference type="OrthoDB" id="340608at2759"/>
<evidence type="ECO:0000256" key="2">
    <source>
        <dbReference type="ARBA" id="ARBA00009457"/>
    </source>
</evidence>
<keyword evidence="8" id="KW-1185">Reference proteome</keyword>
<evidence type="ECO:0000256" key="3">
    <source>
        <dbReference type="ARBA" id="ARBA00022692"/>
    </source>
</evidence>